<evidence type="ECO:0000313" key="3">
    <source>
        <dbReference type="EMBL" id="KAK0747969.1"/>
    </source>
</evidence>
<dbReference type="GO" id="GO:0008081">
    <property type="term" value="F:phosphoric diester hydrolase activity"/>
    <property type="evidence" value="ECO:0007669"/>
    <property type="project" value="InterPro"/>
</dbReference>
<dbReference type="PANTHER" id="PTHR13593">
    <property type="match status" value="1"/>
</dbReference>
<dbReference type="PANTHER" id="PTHR13593:SF113">
    <property type="entry name" value="SI:DKEY-266F7.9"/>
    <property type="match status" value="1"/>
</dbReference>
<dbReference type="InterPro" id="IPR000909">
    <property type="entry name" value="PLipase_C_PInositol-sp_X_dom"/>
</dbReference>
<feature type="domain" description="Phosphatidylinositol-specific phospholipase C X" evidence="2">
    <location>
        <begin position="209"/>
        <end position="360"/>
    </location>
</feature>
<reference evidence="3" key="1">
    <citation type="submission" date="2023-06" db="EMBL/GenBank/DDBJ databases">
        <title>Genome-scale phylogeny and comparative genomics of the fungal order Sordariales.</title>
        <authorList>
            <consortium name="Lawrence Berkeley National Laboratory"/>
            <person name="Hensen N."/>
            <person name="Bonometti L."/>
            <person name="Westerberg I."/>
            <person name="Brannstrom I.O."/>
            <person name="Guillou S."/>
            <person name="Cros-Aarteil S."/>
            <person name="Calhoun S."/>
            <person name="Haridas S."/>
            <person name="Kuo A."/>
            <person name="Mondo S."/>
            <person name="Pangilinan J."/>
            <person name="Riley R."/>
            <person name="Labutti K."/>
            <person name="Andreopoulos B."/>
            <person name="Lipzen A."/>
            <person name="Chen C."/>
            <person name="Yanf M."/>
            <person name="Daum C."/>
            <person name="Ng V."/>
            <person name="Clum A."/>
            <person name="Steindorff A."/>
            <person name="Ohm R."/>
            <person name="Martin F."/>
            <person name="Silar P."/>
            <person name="Natvig D."/>
            <person name="Lalanne C."/>
            <person name="Gautier V."/>
            <person name="Ament-Velasquez S.L."/>
            <person name="Kruys A."/>
            <person name="Hutchinson M.I."/>
            <person name="Powell A.J."/>
            <person name="Barry K."/>
            <person name="Miller A.N."/>
            <person name="Grigoriev I.V."/>
            <person name="Debuchy R."/>
            <person name="Gladieux P."/>
            <person name="Thoren M.H."/>
            <person name="Johannesson H."/>
        </authorList>
    </citation>
    <scope>NUCLEOTIDE SEQUENCE</scope>
    <source>
        <strain evidence="3">CBS 540.89</strain>
    </source>
</reference>
<evidence type="ECO:0000256" key="1">
    <source>
        <dbReference type="SAM" id="MobiDB-lite"/>
    </source>
</evidence>
<dbReference type="SUPFAM" id="SSF51695">
    <property type="entry name" value="PLC-like phosphodiesterases"/>
    <property type="match status" value="1"/>
</dbReference>
<feature type="region of interest" description="Disordered" evidence="1">
    <location>
        <begin position="65"/>
        <end position="104"/>
    </location>
</feature>
<dbReference type="CDD" id="cd08586">
    <property type="entry name" value="PI-PLCc_BcPLC_like"/>
    <property type="match status" value="1"/>
</dbReference>
<name>A0AA40EZ22_9PEZI</name>
<proteinExistence type="predicted"/>
<dbReference type="EMBL" id="JAUKTV010000001">
    <property type="protein sequence ID" value="KAK0747969.1"/>
    <property type="molecule type" value="Genomic_DNA"/>
</dbReference>
<dbReference type="Gene3D" id="3.20.20.190">
    <property type="entry name" value="Phosphatidylinositol (PI) phosphodiesterase"/>
    <property type="match status" value="1"/>
</dbReference>
<dbReference type="PROSITE" id="PS50007">
    <property type="entry name" value="PIPLC_X_DOMAIN"/>
    <property type="match status" value="1"/>
</dbReference>
<protein>
    <submittedName>
        <fullName evidence="3">PLC-like phosphodiesterase</fullName>
    </submittedName>
</protein>
<dbReference type="SMART" id="SM00148">
    <property type="entry name" value="PLCXc"/>
    <property type="match status" value="1"/>
</dbReference>
<dbReference type="GO" id="GO:0006629">
    <property type="term" value="P:lipid metabolic process"/>
    <property type="evidence" value="ECO:0007669"/>
    <property type="project" value="InterPro"/>
</dbReference>
<dbReference type="InterPro" id="IPR017946">
    <property type="entry name" value="PLC-like_Pdiesterase_TIM-brl"/>
</dbReference>
<accession>A0AA40EZ22</accession>
<evidence type="ECO:0000313" key="4">
    <source>
        <dbReference type="Proteomes" id="UP001172159"/>
    </source>
</evidence>
<dbReference type="Proteomes" id="UP001172159">
    <property type="component" value="Unassembled WGS sequence"/>
</dbReference>
<comment type="caution">
    <text evidence="3">The sequence shown here is derived from an EMBL/GenBank/DDBJ whole genome shotgun (WGS) entry which is preliminary data.</text>
</comment>
<dbReference type="Pfam" id="PF00388">
    <property type="entry name" value="PI-PLC-X"/>
    <property type="match status" value="1"/>
</dbReference>
<organism evidence="3 4">
    <name type="scientific">Apiosordaria backusii</name>
    <dbReference type="NCBI Taxonomy" id="314023"/>
    <lineage>
        <taxon>Eukaryota</taxon>
        <taxon>Fungi</taxon>
        <taxon>Dikarya</taxon>
        <taxon>Ascomycota</taxon>
        <taxon>Pezizomycotina</taxon>
        <taxon>Sordariomycetes</taxon>
        <taxon>Sordariomycetidae</taxon>
        <taxon>Sordariales</taxon>
        <taxon>Lasiosphaeriaceae</taxon>
        <taxon>Apiosordaria</taxon>
    </lineage>
</organism>
<evidence type="ECO:0000259" key="2">
    <source>
        <dbReference type="SMART" id="SM00148"/>
    </source>
</evidence>
<keyword evidence="4" id="KW-1185">Reference proteome</keyword>
<dbReference type="AlphaFoldDB" id="A0AA40EZ22"/>
<dbReference type="InterPro" id="IPR051057">
    <property type="entry name" value="PI-PLC_domain"/>
</dbReference>
<gene>
    <name evidence="3" type="ORF">B0T21DRAFT_419372</name>
</gene>
<sequence length="527" mass="58339">MGSAGSRPRRSLAAIPETITIRNLTITPLELKLVERLEPPVFFHHPPHHSEGNDGFANNITRMIVGRGRSPPSNKTEGEGQQQQDNDNDDFVFHPHHPGGRPRVVTASQDLGVSLAPFTESPTTIFPPLEAHQHSGEQLRLTFEEPNSNGQGRYTCEIPGLSEKSIELTFIGDNNAHAKEFTAIYLPHLAYIALFSSAQLSSWMSKLPDEIPLSSLSIPGTHNSPTCHVALPSVRCQAVSVTEQLENGVRFLDVRVNCPGLDLDGQDKKPELALVHAAFPIALSGARYLSGLLEEVYGFLEERPSETVMMSLKREGTGRGSDQLFGEVLKRWYLTPEKWYTRARIPSLGEVRGKVVLVRRFHSDFGGDEGGIDGSVWPDNVADGVCGSGRIRIQDFYEVGRVEQIEHKIEYACQELQRSAKMCLPLPCGVEELQAHRDKEPLYINFLSASSFFNSSLWPDRIAGKVNPRMVEYLCRNHAVEGRGSLEDKVVGDAATGVVVTDWVGHGGDWDLVRCIVGWNARLQLKV</sequence>